<feature type="binding site" evidence="11">
    <location>
        <begin position="161"/>
        <end position="162"/>
    </location>
    <ligand>
        <name>substrate</name>
    </ligand>
</feature>
<dbReference type="EMBL" id="VHSG01000008">
    <property type="protein sequence ID" value="TQV81398.1"/>
    <property type="molecule type" value="Genomic_DNA"/>
</dbReference>
<keyword evidence="3 11" id="KW-0132">Cell division</keyword>
<dbReference type="GO" id="GO:0005975">
    <property type="term" value="P:carbohydrate metabolic process"/>
    <property type="evidence" value="ECO:0007669"/>
    <property type="project" value="InterPro"/>
</dbReference>
<evidence type="ECO:0000256" key="11">
    <source>
        <dbReference type="HAMAP-Rule" id="MF_00364"/>
    </source>
</evidence>
<dbReference type="PANTHER" id="PTHR30480:SF13">
    <property type="entry name" value="BETA-HEXOSAMINIDASE"/>
    <property type="match status" value="1"/>
</dbReference>
<keyword evidence="8 11" id="KW-0131">Cell cycle</keyword>
<dbReference type="GO" id="GO:0009254">
    <property type="term" value="P:peptidoglycan turnover"/>
    <property type="evidence" value="ECO:0007669"/>
    <property type="project" value="UniProtKB-UniRule"/>
</dbReference>
<feature type="binding site" evidence="11">
    <location>
        <position position="65"/>
    </location>
    <ligand>
        <name>substrate</name>
    </ligand>
</feature>
<keyword evidence="14" id="KW-1185">Reference proteome</keyword>
<dbReference type="InterPro" id="IPR036962">
    <property type="entry name" value="Glyco_hydro_3_N_sf"/>
</dbReference>
<dbReference type="EC" id="3.2.1.52" evidence="11"/>
<dbReference type="Proteomes" id="UP000319732">
    <property type="component" value="Unassembled WGS sequence"/>
</dbReference>
<reference evidence="13 14" key="1">
    <citation type="submission" date="2019-06" db="EMBL/GenBank/DDBJ databases">
        <title>Whole genome sequence for Cellvibrionaceae sp. R142.</title>
        <authorList>
            <person name="Wang G."/>
        </authorList>
    </citation>
    <scope>NUCLEOTIDE SEQUENCE [LARGE SCALE GENOMIC DNA]</scope>
    <source>
        <strain evidence="13 14">R142</strain>
    </source>
</reference>
<name>A0A545TVY7_9GAMM</name>
<keyword evidence="5 11" id="KW-0133">Cell shape</keyword>
<feature type="active site" description="Proton donor/acceptor" evidence="11">
    <location>
        <position position="174"/>
    </location>
</feature>
<evidence type="ECO:0000256" key="2">
    <source>
        <dbReference type="ARBA" id="ARBA00022490"/>
    </source>
</evidence>
<dbReference type="GO" id="GO:0009252">
    <property type="term" value="P:peptidoglycan biosynthetic process"/>
    <property type="evidence" value="ECO:0007669"/>
    <property type="project" value="UniProtKB-KW"/>
</dbReference>
<keyword evidence="9 11" id="KW-0961">Cell wall biogenesis/degradation</keyword>
<gene>
    <name evidence="11 13" type="primary">nagZ</name>
    <name evidence="13" type="ORF">FKG94_09715</name>
</gene>
<evidence type="ECO:0000256" key="4">
    <source>
        <dbReference type="ARBA" id="ARBA00022801"/>
    </source>
</evidence>
<evidence type="ECO:0000256" key="9">
    <source>
        <dbReference type="ARBA" id="ARBA00023316"/>
    </source>
</evidence>
<keyword evidence="7 11" id="KW-0326">Glycosidase</keyword>
<dbReference type="Pfam" id="PF00933">
    <property type="entry name" value="Glyco_hydro_3"/>
    <property type="match status" value="1"/>
</dbReference>
<evidence type="ECO:0000256" key="3">
    <source>
        <dbReference type="ARBA" id="ARBA00022618"/>
    </source>
</evidence>
<dbReference type="InterPro" id="IPR001764">
    <property type="entry name" value="Glyco_hydro_3_N"/>
</dbReference>
<dbReference type="GO" id="GO:0004563">
    <property type="term" value="F:beta-N-acetylhexosaminidase activity"/>
    <property type="evidence" value="ECO:0007669"/>
    <property type="project" value="UniProtKB-UniRule"/>
</dbReference>
<proteinExistence type="inferred from homology"/>
<organism evidence="13 14">
    <name type="scientific">Exilibacterium tricleocarpae</name>
    <dbReference type="NCBI Taxonomy" id="2591008"/>
    <lineage>
        <taxon>Bacteria</taxon>
        <taxon>Pseudomonadati</taxon>
        <taxon>Pseudomonadota</taxon>
        <taxon>Gammaproteobacteria</taxon>
        <taxon>Cellvibrionales</taxon>
        <taxon>Cellvibrionaceae</taxon>
        <taxon>Exilibacterium</taxon>
    </lineage>
</organism>
<dbReference type="NCBIfam" id="NF003740">
    <property type="entry name" value="PRK05337.1"/>
    <property type="match status" value="1"/>
</dbReference>
<dbReference type="HAMAP" id="MF_00364">
    <property type="entry name" value="NagZ"/>
    <property type="match status" value="1"/>
</dbReference>
<feature type="site" description="Important for catalytic activity" evidence="11">
    <location>
        <position position="172"/>
    </location>
</feature>
<keyword evidence="4 11" id="KW-0378">Hydrolase</keyword>
<dbReference type="InterPro" id="IPR050226">
    <property type="entry name" value="NagZ_Beta-hexosaminidase"/>
</dbReference>
<dbReference type="UniPathway" id="UPA00544"/>
<dbReference type="InterPro" id="IPR022956">
    <property type="entry name" value="Beta_hexosaminidase_bac"/>
</dbReference>
<dbReference type="AlphaFoldDB" id="A0A545TVY7"/>
<dbReference type="SUPFAM" id="SSF51445">
    <property type="entry name" value="(Trans)glycosidases"/>
    <property type="match status" value="1"/>
</dbReference>
<comment type="similarity">
    <text evidence="11">Belongs to the glycosyl hydrolase 3 family. NagZ subfamily.</text>
</comment>
<evidence type="ECO:0000256" key="10">
    <source>
        <dbReference type="ARBA" id="ARBA00037880"/>
    </source>
</evidence>
<comment type="function">
    <text evidence="11">Plays a role in peptidoglycan recycling by cleaving the terminal beta-1,4-linked N-acetylglucosamine (GlcNAc) from peptide-linked peptidoglycan fragments, giving rise to free GlcNAc, anhydro-N-acetylmuramic acid and anhydro-N-acetylmuramic acid-linked peptides.</text>
</comment>
<dbReference type="Gene3D" id="3.20.20.300">
    <property type="entry name" value="Glycoside hydrolase, family 3, N-terminal domain"/>
    <property type="match status" value="1"/>
</dbReference>
<evidence type="ECO:0000313" key="14">
    <source>
        <dbReference type="Proteomes" id="UP000319732"/>
    </source>
</evidence>
<dbReference type="PANTHER" id="PTHR30480">
    <property type="entry name" value="BETA-HEXOSAMINIDASE-RELATED"/>
    <property type="match status" value="1"/>
</dbReference>
<evidence type="ECO:0000256" key="6">
    <source>
        <dbReference type="ARBA" id="ARBA00022984"/>
    </source>
</evidence>
<comment type="catalytic activity">
    <reaction evidence="1 11">
        <text>Hydrolysis of terminal non-reducing N-acetyl-D-hexosamine residues in N-acetyl-beta-D-hexosaminides.</text>
        <dbReference type="EC" id="3.2.1.52"/>
    </reaction>
</comment>
<feature type="active site" description="Nucleophile" evidence="11">
    <location>
        <position position="244"/>
    </location>
</feature>
<dbReference type="GO" id="GO:0071555">
    <property type="term" value="P:cell wall organization"/>
    <property type="evidence" value="ECO:0007669"/>
    <property type="project" value="UniProtKB-KW"/>
</dbReference>
<accession>A0A545TVY7</accession>
<evidence type="ECO:0000256" key="8">
    <source>
        <dbReference type="ARBA" id="ARBA00023306"/>
    </source>
</evidence>
<comment type="subcellular location">
    <subcellularLocation>
        <location evidence="11">Cytoplasm</location>
    </subcellularLocation>
</comment>
<feature type="binding site" evidence="11">
    <location>
        <position position="57"/>
    </location>
    <ligand>
        <name>substrate</name>
    </ligand>
</feature>
<dbReference type="FunFam" id="3.20.20.300:FF:000001">
    <property type="entry name" value="Beta-hexosaminidase"/>
    <property type="match status" value="1"/>
</dbReference>
<keyword evidence="6 11" id="KW-0573">Peptidoglycan synthesis</keyword>
<comment type="caution">
    <text evidence="13">The sequence shown here is derived from an EMBL/GenBank/DDBJ whole genome shotgun (WGS) entry which is preliminary data.</text>
</comment>
<comment type="pathway">
    <text evidence="10 11">Cell wall biogenesis; peptidoglycan recycling.</text>
</comment>
<keyword evidence="2 11" id="KW-0963">Cytoplasm</keyword>
<feature type="binding site" evidence="11">
    <location>
        <position position="131"/>
    </location>
    <ligand>
        <name>substrate</name>
    </ligand>
</feature>
<dbReference type="InterPro" id="IPR017853">
    <property type="entry name" value="GH"/>
</dbReference>
<evidence type="ECO:0000313" key="13">
    <source>
        <dbReference type="EMBL" id="TQV81398.1"/>
    </source>
</evidence>
<evidence type="ECO:0000256" key="5">
    <source>
        <dbReference type="ARBA" id="ARBA00022960"/>
    </source>
</evidence>
<protein>
    <recommendedName>
        <fullName evidence="11">Beta-hexosaminidase</fullName>
        <ecNumber evidence="11">3.2.1.52</ecNumber>
    </recommendedName>
    <alternativeName>
        <fullName evidence="11">Beta-N-acetylhexosaminidase</fullName>
    </alternativeName>
    <alternativeName>
        <fullName evidence="11">N-acetyl-beta-glucosaminidase</fullName>
    </alternativeName>
</protein>
<evidence type="ECO:0000256" key="1">
    <source>
        <dbReference type="ARBA" id="ARBA00001231"/>
    </source>
</evidence>
<sequence length="330" mass="35349">MLDIEGTELDAQDRDVLLDPQVGGVIFFARNFVSRAQITALSTEIRALRPTLLLAVDQEGGRVQRFKEGFTRLPPMQCFHQLHCDDTAAALALARDSGWLMAAELIDSGLDFSFAPVLDADADRCGAIADRAFSADVERVTALAGAFIEGMHEAGMAATGKHFPGHGGVVADSHLELPVDGRSWEALATADLVPFARLADRLDAVMPAHILFSEIDSRPVGFSPIWLQQRLRGELGFTGVIFSDDLSMEGAGAAGGYAERAEAALRAGCDMVLACNNRRGALEVLQHLHNLDWPIPARVATMRTEGRNGLALAAAPARWERTAAALAVLG</sequence>
<evidence type="ECO:0000259" key="12">
    <source>
        <dbReference type="Pfam" id="PF00933"/>
    </source>
</evidence>
<dbReference type="GO" id="GO:0051301">
    <property type="term" value="P:cell division"/>
    <property type="evidence" value="ECO:0007669"/>
    <property type="project" value="UniProtKB-KW"/>
</dbReference>
<dbReference type="GO" id="GO:0005737">
    <property type="term" value="C:cytoplasm"/>
    <property type="evidence" value="ECO:0007669"/>
    <property type="project" value="UniProtKB-SubCell"/>
</dbReference>
<feature type="domain" description="Glycoside hydrolase family 3 N-terminal" evidence="12">
    <location>
        <begin position="9"/>
        <end position="285"/>
    </location>
</feature>
<evidence type="ECO:0000256" key="7">
    <source>
        <dbReference type="ARBA" id="ARBA00023295"/>
    </source>
</evidence>
<dbReference type="OrthoDB" id="9786661at2"/>
<dbReference type="GO" id="GO:0008360">
    <property type="term" value="P:regulation of cell shape"/>
    <property type="evidence" value="ECO:0007669"/>
    <property type="project" value="UniProtKB-KW"/>
</dbReference>